<keyword evidence="8" id="KW-1185">Reference proteome</keyword>
<reference evidence="7 8" key="2">
    <citation type="journal article" date="2000" name="Proc. Natl. Acad. Sci. U.S.A.">
        <title>Archaeal adaptation to higher temperatures revealed by genomic sequence of Thermoplasma volcanium.</title>
        <authorList>
            <person name="Kawashima T."/>
            <person name="Amano N."/>
            <person name="Koike H."/>
            <person name="Makino S."/>
            <person name="Higuchi S."/>
            <person name="Kawashima-Ohya Y."/>
            <person name="Watanabe K."/>
            <person name="Yamazaki M."/>
            <person name="Kanehori K."/>
            <person name="Kawamoto T."/>
            <person name="Nunoshiba T."/>
            <person name="Yamamoto Y."/>
            <person name="Aramaki H."/>
            <person name="Makino K."/>
            <person name="Suzuki M."/>
        </authorList>
    </citation>
    <scope>NUCLEOTIDE SEQUENCE [LARGE SCALE GENOMIC DNA]</scope>
    <source>
        <strain evidence="8">ATCC 51530 / DSM 4299 / JCM 9571 / NBRC 15438 / GSS1</strain>
    </source>
</reference>
<dbReference type="CDD" id="cd00751">
    <property type="entry name" value="thiolase"/>
    <property type="match status" value="1"/>
</dbReference>
<protein>
    <submittedName>
        <fullName evidence="7">Acetyl-CoA acetyltransferase</fullName>
    </submittedName>
</protein>
<dbReference type="NCBIfam" id="TIGR01930">
    <property type="entry name" value="AcCoA-C-Actrans"/>
    <property type="match status" value="1"/>
</dbReference>
<organism evidence="7 8">
    <name type="scientific">Thermoplasma volcanium (strain ATCC 51530 / DSM 4299 / JCM 9571 / NBRC 15438 / GSS1)</name>
    <dbReference type="NCBI Taxonomy" id="273116"/>
    <lineage>
        <taxon>Archaea</taxon>
        <taxon>Methanobacteriati</taxon>
        <taxon>Thermoplasmatota</taxon>
        <taxon>Thermoplasmata</taxon>
        <taxon>Thermoplasmatales</taxon>
        <taxon>Thermoplasmataceae</taxon>
        <taxon>Thermoplasma</taxon>
    </lineage>
</organism>
<evidence type="ECO:0000259" key="5">
    <source>
        <dbReference type="Pfam" id="PF00108"/>
    </source>
</evidence>
<evidence type="ECO:0000256" key="1">
    <source>
        <dbReference type="ARBA" id="ARBA00010982"/>
    </source>
</evidence>
<keyword evidence="2" id="KW-0808">Transferase</keyword>
<evidence type="ECO:0000256" key="4">
    <source>
        <dbReference type="ARBA" id="ARBA00023315"/>
    </source>
</evidence>
<reference evidence="7 8" key="1">
    <citation type="journal article" date="1999" name="Proc. Jpn. Acad.">
        <title>Determination of the complete genomic DNA sequence of Thermoplasma volvanium GSS1.</title>
        <authorList>
            <person name="Kawashima T."/>
            <person name="Yamamoto Y."/>
            <person name="Aramaki H."/>
            <person name="Nunoshiba T."/>
            <person name="Kawamoto T."/>
            <person name="Watanabe K."/>
            <person name="Yamazaki M."/>
            <person name="Kanehori K."/>
            <person name="Amano N."/>
            <person name="Ohya Y."/>
            <person name="Makino K."/>
            <person name="Suzuki M."/>
        </authorList>
    </citation>
    <scope>NUCLEOTIDE SEQUENCE [LARGE SCALE GENOMIC DNA]</scope>
    <source>
        <strain evidence="8">ATCC 51530 / DSM 4299 / JCM 9571 / NBRC 15438 / GSS1</strain>
    </source>
</reference>
<dbReference type="PANTHER" id="PTHR18919:SF107">
    <property type="entry name" value="ACETYL-COA ACETYLTRANSFERASE, CYTOSOLIC"/>
    <property type="match status" value="1"/>
</dbReference>
<dbReference type="KEGG" id="tvo:TVG0643747"/>
<dbReference type="PaxDb" id="273116-14324864"/>
<name>Q97B11_THEVO</name>
<dbReference type="GeneID" id="1441755"/>
<dbReference type="PIRSF" id="PIRSF000429">
    <property type="entry name" value="Ac-CoA_Ac_transf"/>
    <property type="match status" value="1"/>
</dbReference>
<accession>Q97B11</accession>
<feature type="domain" description="Thiolase C-terminal" evidence="6">
    <location>
        <begin position="264"/>
        <end position="385"/>
    </location>
</feature>
<dbReference type="EMBL" id="BA000011">
    <property type="protein sequence ID" value="BAB59790.1"/>
    <property type="molecule type" value="Genomic_DNA"/>
</dbReference>
<dbReference type="PROSITE" id="PS00737">
    <property type="entry name" value="THIOLASE_2"/>
    <property type="match status" value="1"/>
</dbReference>
<dbReference type="InterPro" id="IPR020616">
    <property type="entry name" value="Thiolase_N"/>
</dbReference>
<dbReference type="SUPFAM" id="SSF53901">
    <property type="entry name" value="Thiolase-like"/>
    <property type="match status" value="2"/>
</dbReference>
<dbReference type="STRING" id="273116.gene:9381436"/>
<dbReference type="GO" id="GO:0016747">
    <property type="term" value="F:acyltransferase activity, transferring groups other than amino-acyl groups"/>
    <property type="evidence" value="ECO:0007669"/>
    <property type="project" value="InterPro"/>
</dbReference>
<dbReference type="Proteomes" id="UP000001017">
    <property type="component" value="Chromosome"/>
</dbReference>
<dbReference type="GO" id="GO:0008299">
    <property type="term" value="P:isoprenoid biosynthetic process"/>
    <property type="evidence" value="ECO:0007669"/>
    <property type="project" value="UniProtKB-KW"/>
</dbReference>
<comment type="similarity">
    <text evidence="1">Belongs to the thiolase-like superfamily. Thiolase family.</text>
</comment>
<dbReference type="PhylomeDB" id="Q97B11"/>
<dbReference type="InterPro" id="IPR002155">
    <property type="entry name" value="Thiolase"/>
</dbReference>
<evidence type="ECO:0000256" key="3">
    <source>
        <dbReference type="ARBA" id="ARBA00023229"/>
    </source>
</evidence>
<keyword evidence="3" id="KW-0414">Isoprene biosynthesis</keyword>
<dbReference type="Pfam" id="PF02803">
    <property type="entry name" value="Thiolase_C"/>
    <property type="match status" value="1"/>
</dbReference>
<dbReference type="InterPro" id="IPR020617">
    <property type="entry name" value="Thiolase_C"/>
</dbReference>
<feature type="domain" description="Thiolase N-terminal" evidence="5">
    <location>
        <begin position="4"/>
        <end position="256"/>
    </location>
</feature>
<dbReference type="InterPro" id="IPR020613">
    <property type="entry name" value="Thiolase_CS"/>
</dbReference>
<proteinExistence type="inferred from homology"/>
<dbReference type="OrthoDB" id="25212at2157"/>
<gene>
    <name evidence="7" type="ORF">TVG0643747</name>
</gene>
<sequence>MNDVYIVSAKRTAIGKFGRSFSKIPAPQLGGAAIKAVIEDSGIDKSAIQEVIMGNVIQAGVGQNPAGQAARAAGLADEITKYTVNVVCASGMLAVESAAREIKLGEREIVIAGGMENMSNAPFLLPSDLRWGPKHLLHKNYKIDDAMLVDGLTDAFYFEHMGVSAERTAKKYGITREMADEYSVQSYERAIRATNTGEFSKEITVFSNLSQDEGIRKTTMEDLAKLPPAFDKNGILTAGNSAQLSDGGSALLLASEKAINEYGLKPIAKITGYESASLAPLDFVEAPIPATRKLLERQGKSIDYYDIVEHNEAFSIASIIVRDQLHIDNERFNVNGGAVAIGHPIGNSGSRIIVTLINALKERHMKTGLATLCHGGGGAHTLTLELVD</sequence>
<keyword evidence="4" id="KW-0012">Acyltransferase</keyword>
<dbReference type="PANTHER" id="PTHR18919">
    <property type="entry name" value="ACETYL-COA C-ACYLTRANSFERASE"/>
    <property type="match status" value="1"/>
</dbReference>
<dbReference type="RefSeq" id="WP_010916907.1">
    <property type="nucleotide sequence ID" value="NC_002689.2"/>
</dbReference>
<dbReference type="InterPro" id="IPR020615">
    <property type="entry name" value="Thiolase_acyl_enz_int_AS"/>
</dbReference>
<dbReference type="PROSITE" id="PS00098">
    <property type="entry name" value="THIOLASE_1"/>
    <property type="match status" value="1"/>
</dbReference>
<dbReference type="NCBIfam" id="NF004983">
    <property type="entry name" value="PRK06366.1"/>
    <property type="match status" value="1"/>
</dbReference>
<evidence type="ECO:0000259" key="6">
    <source>
        <dbReference type="Pfam" id="PF02803"/>
    </source>
</evidence>
<dbReference type="Pfam" id="PF00108">
    <property type="entry name" value="Thiolase_N"/>
    <property type="match status" value="1"/>
</dbReference>
<dbReference type="InterPro" id="IPR016039">
    <property type="entry name" value="Thiolase-like"/>
</dbReference>
<evidence type="ECO:0000313" key="8">
    <source>
        <dbReference type="Proteomes" id="UP000001017"/>
    </source>
</evidence>
<dbReference type="eggNOG" id="arCOG01282">
    <property type="taxonomic scope" value="Archaea"/>
</dbReference>
<dbReference type="AlphaFoldDB" id="Q97B11"/>
<evidence type="ECO:0000256" key="2">
    <source>
        <dbReference type="ARBA" id="ARBA00022679"/>
    </source>
</evidence>
<evidence type="ECO:0000313" key="7">
    <source>
        <dbReference type="EMBL" id="BAB59790.1"/>
    </source>
</evidence>
<dbReference type="Gene3D" id="3.40.47.10">
    <property type="match status" value="1"/>
</dbReference>
<dbReference type="HOGENOM" id="CLU_031026_0_0_2"/>